<proteinExistence type="predicted"/>
<sequence>MPKNKVSVISALQAAVCKILLAALTPISNRLFSKKRLLYTLLFLLMYLNVSAQRLWYSTEPARMYFTIDPVNNNHLDKTFATWIYTEFGPKFVATPIHQEPTEWLYYMDTIVVNPPWMIYEVYDYSTYIYLTTPLEYINEIYPVTQEVLNARTMGLGVPYYALDNYHTNTGMRTDDPINIQFYYLMVPPWKLKNYTGIRSICANERIDLVSIGDNVTNPGDNEYYQGSYVLEYNVGPDLNTGWKAIDSSLGRFGYGFSITPAQLIPEVANAKRNVWFRHRQKAVYNKGATVLYSRWSEPSDPFEISPAPPTVDAAQIVKTSGCYNEGGGTISIPGSAIHTGYNTIRWTLRKGIVSTPCDPDLSNPGSNCGDLLVQSNGAVPVSDGIYIDNVPKGTYTLWVFNPGETTGSCMTPYYLTVDEYDPLTAVEDTNLHKNISCFGGSDGAISITAGGADTNADYYFELRSGSTIVRAEQAGTNKSILWENLPAGTYQAIVRNAKCSNSAPPVNIVLQQPAQVSGNLAGNDPTCTSPGNGAISIAAATTGNYEFQLYQNGAIVKTSGVQNNTDTYTFSDLPGGTYRAVIVNSDAPLCTGWDSTVTLQALSPLGITLTSSDSVSCFGGNDGRLQFTAKGGTGQYQYTLNGITNTTGRFTGLSAGAYTVTVTNQGSTCTDAVTLDATVYQRATLHVQLQQTPLSCYPNTDGVIESVVTGGSGSYSYDWQQLKNGVWTSGFWFSTDTRIDALSAGTYRVIITDRNAPACSVTSAESTIAPVNELTITKVTVHDAVCLADGGHIDITAAGGSGNYLYEWSLDGNTYHPFVASTKLTTAGNYQLRVTDDHGCSISAERTYAVTLPSLPLSFSTVSSDYNGYNVSCKGNDNGYVRVTATGGNGGSYSGYTYALDNGAYGIASLIEHITGGIHQLHVKDGRGCISNQQILMTEPASTLGLKVSEKEHPGCGADPVGHITVAPEGGSAPYTYAIDNGAWQDSPSFTGLAAGDHSLQVRDAGGCTSTISTTLTAAYTPLVTTADITDVKCAGQSNGAIILHTSGGDGNYAYQWSTPSLSGSTAENIPSGNYTINITDSKGCKQEVTYTLHQPDQLELELEASSICDGSDDGSINAAVKGGTTPYRYSLDQGSWLNAGSFKGLSEGKYHIAVQDAHGCEISGDATISKSNIKPAINFLVASRRNAFDTLVIKDISLPEPDNITWSYDPKAVLLGYDNGTPLIKFTDPGTYWVEMVATFGQCSYTLRKELEIEAYDPSAGPVYTVPVQVIDTVTLSPNPNNGHFTYHIKLNRKQQMIVYVYDLNGVIAEQRQYAPALEVNDSFTISGTATGVFILRVITQNESRDVRFIISR</sequence>
<feature type="transmembrane region" description="Helical" evidence="1">
    <location>
        <begin position="6"/>
        <end position="25"/>
    </location>
</feature>
<dbReference type="NCBIfam" id="TIGR04183">
    <property type="entry name" value="Por_Secre_tail"/>
    <property type="match status" value="1"/>
</dbReference>
<keyword evidence="1" id="KW-1133">Transmembrane helix</keyword>
<feature type="transmembrane region" description="Helical" evidence="1">
    <location>
        <begin position="37"/>
        <end position="57"/>
    </location>
</feature>
<evidence type="ECO:0000313" key="2">
    <source>
        <dbReference type="EMBL" id="SDG85891.1"/>
    </source>
</evidence>
<dbReference type="OrthoDB" id="9760282at2"/>
<dbReference type="EMBL" id="FNBN01000007">
    <property type="protein sequence ID" value="SDG85891.1"/>
    <property type="molecule type" value="Genomic_DNA"/>
</dbReference>
<name>A0A1G7XP56_CHIFI</name>
<dbReference type="Pfam" id="PF13573">
    <property type="entry name" value="SprB"/>
    <property type="match status" value="7"/>
</dbReference>
<reference evidence="2 3" key="1">
    <citation type="submission" date="2016-10" db="EMBL/GenBank/DDBJ databases">
        <authorList>
            <person name="de Groot N.N."/>
        </authorList>
    </citation>
    <scope>NUCLEOTIDE SEQUENCE [LARGE SCALE GENOMIC DNA]</scope>
    <source>
        <strain evidence="2 3">DSM 527</strain>
    </source>
</reference>
<organism evidence="2 3">
    <name type="scientific">Chitinophaga filiformis</name>
    <name type="common">Myxococcus filiformis</name>
    <name type="synonym">Flexibacter filiformis</name>
    <dbReference type="NCBI Taxonomy" id="104663"/>
    <lineage>
        <taxon>Bacteria</taxon>
        <taxon>Pseudomonadati</taxon>
        <taxon>Bacteroidota</taxon>
        <taxon>Chitinophagia</taxon>
        <taxon>Chitinophagales</taxon>
        <taxon>Chitinophagaceae</taxon>
        <taxon>Chitinophaga</taxon>
    </lineage>
</organism>
<gene>
    <name evidence="2" type="ORF">SAMN04488121_10718</name>
</gene>
<evidence type="ECO:0000256" key="1">
    <source>
        <dbReference type="SAM" id="Phobius"/>
    </source>
</evidence>
<dbReference type="InterPro" id="IPR025667">
    <property type="entry name" value="SprB_repeat"/>
</dbReference>
<dbReference type="STRING" id="104663.SAMN04488121_10718"/>
<keyword evidence="1" id="KW-0812">Transmembrane</keyword>
<dbReference type="Proteomes" id="UP000199045">
    <property type="component" value="Unassembled WGS sequence"/>
</dbReference>
<evidence type="ECO:0000313" key="3">
    <source>
        <dbReference type="Proteomes" id="UP000199045"/>
    </source>
</evidence>
<protein>
    <submittedName>
        <fullName evidence="2">Por secretion system C-terminal sorting domain-containing protein</fullName>
    </submittedName>
</protein>
<accession>A0A1G7XP56</accession>
<keyword evidence="1" id="KW-0472">Membrane</keyword>
<dbReference type="InterPro" id="IPR026444">
    <property type="entry name" value="Secre_tail"/>
</dbReference>